<dbReference type="InterPro" id="IPR042087">
    <property type="entry name" value="DNA_pol_B_thumb"/>
</dbReference>
<dbReference type="Pfam" id="PF03104">
    <property type="entry name" value="DNA_pol_B_exo1"/>
    <property type="match status" value="1"/>
</dbReference>
<feature type="domain" description="DNA polymerase alpha catalytic subunit N-terminal" evidence="17">
    <location>
        <begin position="40"/>
        <end position="99"/>
    </location>
</feature>
<proteinExistence type="inferred from homology"/>
<dbReference type="PhylomeDB" id="A0A060TBJ3"/>
<dbReference type="GO" id="GO:1902975">
    <property type="term" value="P:mitotic DNA replication initiation"/>
    <property type="evidence" value="ECO:0007669"/>
    <property type="project" value="InterPro"/>
</dbReference>
<dbReference type="InterPro" id="IPR023211">
    <property type="entry name" value="DNA_pol_palm_dom_sf"/>
</dbReference>
<dbReference type="InterPro" id="IPR038256">
    <property type="entry name" value="Pol_alpha_znc_sf"/>
</dbReference>
<evidence type="ECO:0000256" key="1">
    <source>
        <dbReference type="ARBA" id="ARBA00004123"/>
    </source>
</evidence>
<feature type="domain" description="DNA-directed DNA polymerase family B exonuclease" evidence="15">
    <location>
        <begin position="485"/>
        <end position="730"/>
    </location>
</feature>
<name>A0A060TBJ3_BLAAD</name>
<dbReference type="SUPFAM" id="SSF53098">
    <property type="entry name" value="Ribonuclease H-like"/>
    <property type="match status" value="1"/>
</dbReference>
<reference evidence="18" key="1">
    <citation type="submission" date="2014-02" db="EMBL/GenBank/DDBJ databases">
        <authorList>
            <person name="Genoscope - CEA"/>
        </authorList>
    </citation>
    <scope>NUCLEOTIDE SEQUENCE</scope>
    <source>
        <strain evidence="18">LS3</strain>
    </source>
</reference>
<dbReference type="InterPro" id="IPR015088">
    <property type="entry name" value="Znf_DNA-dir_DNA_pol_B_alpha"/>
</dbReference>
<dbReference type="PRINTS" id="PR00106">
    <property type="entry name" value="DNAPOLB"/>
</dbReference>
<evidence type="ECO:0000256" key="11">
    <source>
        <dbReference type="ARBA" id="ARBA00023242"/>
    </source>
</evidence>
<dbReference type="Pfam" id="PF00136">
    <property type="entry name" value="DNA_pol_B"/>
    <property type="match status" value="1"/>
</dbReference>
<feature type="domain" description="Zinc finger DNA-directed DNA polymerase family B alpha" evidence="16">
    <location>
        <begin position="1264"/>
        <end position="1450"/>
    </location>
</feature>
<organism evidence="18">
    <name type="scientific">Blastobotrys adeninivorans</name>
    <name type="common">Yeast</name>
    <name type="synonym">Arxula adeninivorans</name>
    <dbReference type="NCBI Taxonomy" id="409370"/>
    <lineage>
        <taxon>Eukaryota</taxon>
        <taxon>Fungi</taxon>
        <taxon>Dikarya</taxon>
        <taxon>Ascomycota</taxon>
        <taxon>Saccharomycotina</taxon>
        <taxon>Dipodascomycetes</taxon>
        <taxon>Dipodascales</taxon>
        <taxon>Trichomonascaceae</taxon>
        <taxon>Blastobotrys</taxon>
    </lineage>
</organism>
<dbReference type="InterPro" id="IPR006134">
    <property type="entry name" value="DNA-dir_DNA_pol_B_multi_dom"/>
</dbReference>
<dbReference type="SMART" id="SM00486">
    <property type="entry name" value="POLBc"/>
    <property type="match status" value="1"/>
</dbReference>
<dbReference type="InterPro" id="IPR006172">
    <property type="entry name" value="DNA-dir_DNA_pol_B"/>
</dbReference>
<dbReference type="GO" id="GO:0008270">
    <property type="term" value="F:zinc ion binding"/>
    <property type="evidence" value="ECO:0007669"/>
    <property type="project" value="UniProtKB-KW"/>
</dbReference>
<keyword evidence="7" id="KW-0863">Zinc-finger</keyword>
<dbReference type="InterPro" id="IPR036397">
    <property type="entry name" value="RNaseH_sf"/>
</dbReference>
<dbReference type="Gene3D" id="2.40.50.730">
    <property type="match status" value="1"/>
</dbReference>
<dbReference type="InterPro" id="IPR012337">
    <property type="entry name" value="RNaseH-like_sf"/>
</dbReference>
<dbReference type="InterPro" id="IPR024647">
    <property type="entry name" value="DNA_pol_a_cat_su_N"/>
</dbReference>
<dbReference type="PANTHER" id="PTHR45861:SF1">
    <property type="entry name" value="DNA POLYMERASE ALPHA CATALYTIC SUBUNIT"/>
    <property type="match status" value="1"/>
</dbReference>
<dbReference type="InterPro" id="IPR017964">
    <property type="entry name" value="DNA-dir_DNA_pol_B_CS"/>
</dbReference>
<dbReference type="NCBIfam" id="TIGR00592">
    <property type="entry name" value="pol2"/>
    <property type="match status" value="1"/>
</dbReference>
<keyword evidence="11" id="KW-0539">Nucleus</keyword>
<dbReference type="GO" id="GO:0006272">
    <property type="term" value="P:leading strand elongation"/>
    <property type="evidence" value="ECO:0007669"/>
    <property type="project" value="TreeGrafter"/>
</dbReference>
<evidence type="ECO:0000259" key="16">
    <source>
        <dbReference type="Pfam" id="PF08996"/>
    </source>
</evidence>
<evidence type="ECO:0000256" key="9">
    <source>
        <dbReference type="ARBA" id="ARBA00022932"/>
    </source>
</evidence>
<evidence type="ECO:0000256" key="13">
    <source>
        <dbReference type="SAM" id="MobiDB-lite"/>
    </source>
</evidence>
<dbReference type="EC" id="2.7.7.7" evidence="12"/>
<feature type="domain" description="DNA-directed DNA polymerase family B multifunctional" evidence="14">
    <location>
        <begin position="798"/>
        <end position="1224"/>
    </location>
</feature>
<keyword evidence="8" id="KW-0862">Zinc</keyword>
<dbReference type="InterPro" id="IPR045846">
    <property type="entry name" value="POLBc_alpha"/>
</dbReference>
<dbReference type="PROSITE" id="PS00116">
    <property type="entry name" value="DNA_POLYMERASE_B"/>
    <property type="match status" value="1"/>
</dbReference>
<keyword evidence="9 12" id="KW-0239">DNA-directed DNA polymerase</keyword>
<keyword evidence="5 12" id="KW-0235">DNA replication</keyword>
<dbReference type="GO" id="GO:0003688">
    <property type="term" value="F:DNA replication origin binding"/>
    <property type="evidence" value="ECO:0007669"/>
    <property type="project" value="TreeGrafter"/>
</dbReference>
<dbReference type="Gene3D" id="3.30.70.2820">
    <property type="match status" value="1"/>
</dbReference>
<keyword evidence="4 12" id="KW-0548">Nucleotidyltransferase</keyword>
<sequence>MLNVSGVRRGRVATPLIKIAFPIRVLHFRIRPQMSDRRRKLEQLRAKKSKGSNANDEDLYDEVSLDEYKRRAQERILEDDFVVDDNGEGYVDTGAYEWEDGHNYYSDEDDEGLRSLPSKKKHKKNAEEPRPPANDITKLIRNSAAIKQTKPKPVKVSIKIGIPSCMILTKTNDEDDKNFMDDILSGLGSKKKPRARNDDAPKQPSSLPAEPSSMSQANTMPSSPPVREEPSSPPTAPPMTDADFSDHDVEMEEQPSESANGTKRTTPESGQDESGDELSVKPIAASARPVERVNKSVNRANAAAPPKVRFEPLSRQQSPSAEPPKNAPNAPEMVPATLDVELANDTSEPTPQSIHLQDIKDEDGSFNLFWTDYYEGRDSLLLIGKVHDPKTNSYPSCMVQIKGTYRHLYVLPRENTSLEEVNDEIADLLHKHHGVDQMISQVVKKKYCFELEGIPREETEYLEVQLPCTIRDPLSSINSGATFSHIFGKRTGMLEQYVLDRRIKGPCWIRVNESTELANASWCKLGAVVEDPRETQVLVGNGPVALPPMTLMSLSVRTLLNNETHKQEVVAISYRIYRDVQHDSLTPIQKLPSSLHTEVRPIDKVFPPTFERTLKEQRAAGRFTLHKTESALLNGFLEQIQRYDPDVLIGHDLESVHLSIILHRMKALNINQWHKIGRLRLPSWPQTFTTGNREVMGLRNILTGRLLADVSNEMGKSLTTKCDSWTLQEMCDIYLENDFRRVDGEMNAGAYRDQLRDGRALYDFFVKNEYDALYAVALAFKVQLLALSKQLTNLAGNSWAHTLNGSRAERNEFILLHEFTQQGYIVPDKTYGREAGKKEKYSGGKVLEPEKGLHKHVVLVMDFNSLYPSLIQEFNICFTTVDRSNCKTSTDPLPDLPAPSQPLGILPRLIKTLVERRRDVKKLMKDPKAKSEEIAQWDIRQQALKLTANSMYGCLGFVNSRFYALPLAMLTTAKGREALTSATELAAKKQLHVIYGDTDSVMINTNVDDHKMAIQVGNEFKQLVNEQYRELEIDIDNIFQRMLLLQKKKYAATVITGSKDGKATTKLEVKGLDQRRREYCQISKQASQYVLEKLLYEPDVEVANEEIIKYLENLAEDMRENKKPLAGYIIRNQLGKSPDAYTPELQKSLAHVAVALRKQSRGDIVRPGDVMQYIVCKDTEDSSASAAERAFTMAEMKQMDKVPDAEYYLSNQVFNVIKRLLGPIEGAPDEYQIGQSLGLSVSKHKQHAVNEDFSYQGIQPFESTKSDEERFRQAARLEILCKNGHRFVFDGLQKGKTVSANGVECAECNQVVPMTRINAQLEAAIRREISNYYNAWLVCGDSSCNVRTRQVDVYGKRCHGPDQQGFCNGVMKYEYSDRQLYDQLLYFDSLFDVDRAKQRKGQNDDSDSYTMDEISVRAEQNRQRFEVARKVVTKYLNNSGRRYVDMHAIFSFV</sequence>
<comment type="catalytic activity">
    <reaction evidence="12">
        <text>DNA(n) + a 2'-deoxyribonucleoside 5'-triphosphate = DNA(n+1) + diphosphate</text>
        <dbReference type="Rhea" id="RHEA:22508"/>
        <dbReference type="Rhea" id="RHEA-COMP:17339"/>
        <dbReference type="Rhea" id="RHEA-COMP:17340"/>
        <dbReference type="ChEBI" id="CHEBI:33019"/>
        <dbReference type="ChEBI" id="CHEBI:61560"/>
        <dbReference type="ChEBI" id="CHEBI:173112"/>
        <dbReference type="EC" id="2.7.7.7"/>
    </reaction>
</comment>
<dbReference type="Pfam" id="PF08996">
    <property type="entry name" value="zf-DNA_Pol"/>
    <property type="match status" value="1"/>
</dbReference>
<evidence type="ECO:0000256" key="7">
    <source>
        <dbReference type="ARBA" id="ARBA00022771"/>
    </source>
</evidence>
<evidence type="ECO:0000256" key="6">
    <source>
        <dbReference type="ARBA" id="ARBA00022723"/>
    </source>
</evidence>
<accession>A0A060TBJ3</accession>
<evidence type="ECO:0000256" key="10">
    <source>
        <dbReference type="ARBA" id="ARBA00023125"/>
    </source>
</evidence>
<dbReference type="Gene3D" id="1.10.132.60">
    <property type="entry name" value="DNA polymerase family B, C-terminal domain"/>
    <property type="match status" value="1"/>
</dbReference>
<evidence type="ECO:0000256" key="2">
    <source>
        <dbReference type="ARBA" id="ARBA00005755"/>
    </source>
</evidence>
<evidence type="ECO:0000256" key="5">
    <source>
        <dbReference type="ARBA" id="ARBA00022705"/>
    </source>
</evidence>
<evidence type="ECO:0000256" key="3">
    <source>
        <dbReference type="ARBA" id="ARBA00022679"/>
    </source>
</evidence>
<keyword evidence="3 12" id="KW-0808">Transferase</keyword>
<evidence type="ECO:0000256" key="8">
    <source>
        <dbReference type="ARBA" id="ARBA00022833"/>
    </source>
</evidence>
<comment type="similarity">
    <text evidence="2 12">Belongs to the DNA polymerase type-B family.</text>
</comment>
<evidence type="ECO:0000259" key="15">
    <source>
        <dbReference type="Pfam" id="PF03104"/>
    </source>
</evidence>
<dbReference type="Gene3D" id="1.10.3200.20">
    <property type="entry name" value="DNA Polymerase alpha, zinc finger"/>
    <property type="match status" value="1"/>
</dbReference>
<keyword evidence="6" id="KW-0479">Metal-binding</keyword>
<reference evidence="18" key="2">
    <citation type="submission" date="2014-06" db="EMBL/GenBank/DDBJ databases">
        <title>The complete genome of Blastobotrys (Arxula) adeninivorans LS3 - a yeast of biotechnological interest.</title>
        <authorList>
            <person name="Kunze G."/>
            <person name="Gaillardin C."/>
            <person name="Czernicka M."/>
            <person name="Durrens P."/>
            <person name="Martin T."/>
            <person name="Boer E."/>
            <person name="Gabaldon T."/>
            <person name="Cruz J."/>
            <person name="Talla E."/>
            <person name="Marck C."/>
            <person name="Goffeau A."/>
            <person name="Barbe V."/>
            <person name="Baret P."/>
            <person name="Baronian K."/>
            <person name="Beier S."/>
            <person name="Bleykasten C."/>
            <person name="Bode R."/>
            <person name="Casaregola S."/>
            <person name="Despons L."/>
            <person name="Fairhead C."/>
            <person name="Giersberg M."/>
            <person name="Gierski P."/>
            <person name="Hahnel U."/>
            <person name="Hartmann A."/>
            <person name="Jankowska D."/>
            <person name="Jubin C."/>
            <person name="Jung P."/>
            <person name="Lafontaine I."/>
            <person name="Leh-Louis V."/>
            <person name="Lemaire M."/>
            <person name="Marcet-Houben M."/>
            <person name="Mascher M."/>
            <person name="Morel G."/>
            <person name="Richard G.-F."/>
            <person name="Riechen J."/>
            <person name="Sacerdot C."/>
            <person name="Sarkar A."/>
            <person name="Savel G."/>
            <person name="Schacherer J."/>
            <person name="Sherman D."/>
            <person name="Straub M.-L."/>
            <person name="Stein N."/>
            <person name="Thierry A."/>
            <person name="Trautwein-Schult A."/>
            <person name="Westhof E."/>
            <person name="Worch S."/>
            <person name="Dujon B."/>
            <person name="Souciet J.-L."/>
            <person name="Wincker P."/>
            <person name="Scholz U."/>
            <person name="Neuveglise N."/>
        </authorList>
    </citation>
    <scope>NUCLEOTIDE SEQUENCE</scope>
    <source>
        <strain evidence="18">LS3</strain>
    </source>
</reference>
<dbReference type="EMBL" id="HG937694">
    <property type="protein sequence ID" value="CDP38480.1"/>
    <property type="molecule type" value="Genomic_DNA"/>
</dbReference>
<dbReference type="InterPro" id="IPR006133">
    <property type="entry name" value="DNA-dir_DNA_pol_B_exonuc"/>
</dbReference>
<dbReference type="Gene3D" id="3.30.420.10">
    <property type="entry name" value="Ribonuclease H-like superfamily/Ribonuclease H"/>
    <property type="match status" value="1"/>
</dbReference>
<dbReference type="CDD" id="cd05532">
    <property type="entry name" value="POLBc_alpha"/>
    <property type="match status" value="1"/>
</dbReference>
<dbReference type="GO" id="GO:0003887">
    <property type="term" value="F:DNA-directed DNA polymerase activity"/>
    <property type="evidence" value="ECO:0007669"/>
    <property type="project" value="UniProtKB-KW"/>
</dbReference>
<dbReference type="InterPro" id="IPR043502">
    <property type="entry name" value="DNA/RNA_pol_sf"/>
</dbReference>
<dbReference type="CDD" id="cd05776">
    <property type="entry name" value="DNA_polB_alpha_exo"/>
    <property type="match status" value="1"/>
</dbReference>
<dbReference type="GO" id="GO:0003697">
    <property type="term" value="F:single-stranded DNA binding"/>
    <property type="evidence" value="ECO:0007669"/>
    <property type="project" value="TreeGrafter"/>
</dbReference>
<dbReference type="GO" id="GO:0000166">
    <property type="term" value="F:nucleotide binding"/>
    <property type="evidence" value="ECO:0007669"/>
    <property type="project" value="InterPro"/>
</dbReference>
<evidence type="ECO:0000313" key="18">
    <source>
        <dbReference type="EMBL" id="CDP38480.1"/>
    </source>
</evidence>
<dbReference type="GO" id="GO:0003682">
    <property type="term" value="F:chromatin binding"/>
    <property type="evidence" value="ECO:0007669"/>
    <property type="project" value="TreeGrafter"/>
</dbReference>
<evidence type="ECO:0000256" key="12">
    <source>
        <dbReference type="RuleBase" id="RU000442"/>
    </source>
</evidence>
<evidence type="ECO:0000259" key="17">
    <source>
        <dbReference type="Pfam" id="PF12254"/>
    </source>
</evidence>
<feature type="region of interest" description="Disordered" evidence="13">
    <location>
        <begin position="107"/>
        <end position="155"/>
    </location>
</feature>
<protein>
    <recommendedName>
        <fullName evidence="12">DNA polymerase</fullName>
        <ecNumber evidence="12">2.7.7.7</ecNumber>
    </recommendedName>
</protein>
<dbReference type="SUPFAM" id="SSF56672">
    <property type="entry name" value="DNA/RNA polymerases"/>
    <property type="match status" value="1"/>
</dbReference>
<comment type="subcellular location">
    <subcellularLocation>
        <location evidence="1">Nucleus</location>
    </subcellularLocation>
</comment>
<feature type="compositionally biased region" description="Polar residues" evidence="13">
    <location>
        <begin position="256"/>
        <end position="269"/>
    </location>
</feature>
<dbReference type="GO" id="GO:0006273">
    <property type="term" value="P:lagging strand elongation"/>
    <property type="evidence" value="ECO:0007669"/>
    <property type="project" value="TreeGrafter"/>
</dbReference>
<dbReference type="Gene3D" id="3.90.1600.10">
    <property type="entry name" value="Palm domain of DNA polymerase"/>
    <property type="match status" value="2"/>
</dbReference>
<keyword evidence="10 12" id="KW-0238">DNA-binding</keyword>
<evidence type="ECO:0000259" key="14">
    <source>
        <dbReference type="Pfam" id="PF00136"/>
    </source>
</evidence>
<evidence type="ECO:0000256" key="4">
    <source>
        <dbReference type="ARBA" id="ARBA00022695"/>
    </source>
</evidence>
<gene>
    <name evidence="18" type="ORF">GNLVRS02_ARAD1D35618g</name>
</gene>
<feature type="region of interest" description="Disordered" evidence="13">
    <location>
        <begin position="184"/>
        <end position="332"/>
    </location>
</feature>
<dbReference type="Pfam" id="PF12254">
    <property type="entry name" value="DNA_pol_alpha_N"/>
    <property type="match status" value="1"/>
</dbReference>
<dbReference type="GO" id="GO:0005658">
    <property type="term" value="C:alpha DNA polymerase:primase complex"/>
    <property type="evidence" value="ECO:0007669"/>
    <property type="project" value="TreeGrafter"/>
</dbReference>
<dbReference type="PANTHER" id="PTHR45861">
    <property type="entry name" value="DNA POLYMERASE ALPHA CATALYTIC SUBUNIT"/>
    <property type="match status" value="1"/>
</dbReference>